<gene>
    <name evidence="2" type="ORF">ACFOYW_17580</name>
</gene>
<feature type="domain" description="Cupin type-2" evidence="1">
    <location>
        <begin position="41"/>
        <end position="98"/>
    </location>
</feature>
<evidence type="ECO:0000313" key="3">
    <source>
        <dbReference type="Proteomes" id="UP001595900"/>
    </source>
</evidence>
<name>A0ABV8QCX5_9MICO</name>
<dbReference type="EMBL" id="JBHSCN010000022">
    <property type="protein sequence ID" value="MFC4245183.1"/>
    <property type="molecule type" value="Genomic_DNA"/>
</dbReference>
<sequence>MKITRSELDTMAAGPSDWFDGNVYIDVVSVPSQQSKVMGGVVHFAPGARTAWHTHPAGQTIYITEGVSLVQREGGAIEEARPGDSIYIEPGENHWHGAAPTRFAVQLAYQEADETGNHTTWGRKVTPEEYAG</sequence>
<dbReference type="Gene3D" id="2.60.120.10">
    <property type="entry name" value="Jelly Rolls"/>
    <property type="match status" value="1"/>
</dbReference>
<dbReference type="CDD" id="cd02233">
    <property type="entry name" value="cupin_HNL-like"/>
    <property type="match status" value="1"/>
</dbReference>
<comment type="caution">
    <text evidence="2">The sequence shown here is derived from an EMBL/GenBank/DDBJ whole genome shotgun (WGS) entry which is preliminary data.</text>
</comment>
<dbReference type="PANTHER" id="PTHR43698:SF1">
    <property type="entry name" value="BLL4564 PROTEIN"/>
    <property type="match status" value="1"/>
</dbReference>
<dbReference type="SUPFAM" id="SSF51182">
    <property type="entry name" value="RmlC-like cupins"/>
    <property type="match status" value="1"/>
</dbReference>
<keyword evidence="3" id="KW-1185">Reference proteome</keyword>
<proteinExistence type="predicted"/>
<dbReference type="InterPro" id="IPR011051">
    <property type="entry name" value="RmlC_Cupin_sf"/>
</dbReference>
<dbReference type="PANTHER" id="PTHR43698">
    <property type="entry name" value="RIBD C-TERMINAL DOMAIN CONTAINING PROTEIN"/>
    <property type="match status" value="1"/>
</dbReference>
<dbReference type="Pfam" id="PF07883">
    <property type="entry name" value="Cupin_2"/>
    <property type="match status" value="1"/>
</dbReference>
<dbReference type="InterPro" id="IPR047263">
    <property type="entry name" value="HNL-like_cupin"/>
</dbReference>
<dbReference type="InterPro" id="IPR014710">
    <property type="entry name" value="RmlC-like_jellyroll"/>
</dbReference>
<dbReference type="Proteomes" id="UP001595900">
    <property type="component" value="Unassembled WGS sequence"/>
</dbReference>
<protein>
    <submittedName>
        <fullName evidence="2">Cupin domain-containing protein</fullName>
    </submittedName>
</protein>
<reference evidence="3" key="1">
    <citation type="journal article" date="2019" name="Int. J. Syst. Evol. Microbiol.">
        <title>The Global Catalogue of Microorganisms (GCM) 10K type strain sequencing project: providing services to taxonomists for standard genome sequencing and annotation.</title>
        <authorList>
            <consortium name="The Broad Institute Genomics Platform"/>
            <consortium name="The Broad Institute Genome Sequencing Center for Infectious Disease"/>
            <person name="Wu L."/>
            <person name="Ma J."/>
        </authorList>
    </citation>
    <scope>NUCLEOTIDE SEQUENCE [LARGE SCALE GENOMIC DNA]</scope>
    <source>
        <strain evidence="3">CGMCC 1.10363</strain>
    </source>
</reference>
<dbReference type="InterPro" id="IPR013096">
    <property type="entry name" value="Cupin_2"/>
</dbReference>
<evidence type="ECO:0000313" key="2">
    <source>
        <dbReference type="EMBL" id="MFC4245183.1"/>
    </source>
</evidence>
<accession>A0ABV8QCX5</accession>
<evidence type="ECO:0000259" key="1">
    <source>
        <dbReference type="Pfam" id="PF07883"/>
    </source>
</evidence>
<dbReference type="RefSeq" id="WP_390232075.1">
    <property type="nucleotide sequence ID" value="NZ_JBHSCN010000022.1"/>
</dbReference>
<organism evidence="2 3">
    <name type="scientific">Gryllotalpicola reticulitermitis</name>
    <dbReference type="NCBI Taxonomy" id="1184153"/>
    <lineage>
        <taxon>Bacteria</taxon>
        <taxon>Bacillati</taxon>
        <taxon>Actinomycetota</taxon>
        <taxon>Actinomycetes</taxon>
        <taxon>Micrococcales</taxon>
        <taxon>Microbacteriaceae</taxon>
        <taxon>Gryllotalpicola</taxon>
    </lineage>
</organism>